<dbReference type="RefSeq" id="WP_016549901.1">
    <property type="nucleotide sequence ID" value="NZ_AKWZ02000010.1"/>
</dbReference>
<keyword evidence="3" id="KW-1185">Reference proteome</keyword>
<proteinExistence type="predicted"/>
<dbReference type="OrthoDB" id="344682at2"/>
<sequence length="143" mass="15595">MQTHTLELEDSKNEPRSKLLTLISKGYLFLNLAVYFAFAVSFFIAPTTLANQIGFSIHSTAALADFRAMYGGLCLGIGILILLGILRQKTRIAAIQISVFTAGGLLLGRLVTLLLDGSGNEYIYISMLTEVFGVALGFFLLRK</sequence>
<organism evidence="2 3">
    <name type="scientific">Leptospira fainei serovar Hurstbridge str. BUT 6</name>
    <dbReference type="NCBI Taxonomy" id="1193011"/>
    <lineage>
        <taxon>Bacteria</taxon>
        <taxon>Pseudomonadati</taxon>
        <taxon>Spirochaetota</taxon>
        <taxon>Spirochaetia</taxon>
        <taxon>Leptospirales</taxon>
        <taxon>Leptospiraceae</taxon>
        <taxon>Leptospira</taxon>
    </lineage>
</organism>
<keyword evidence="1" id="KW-0472">Membrane</keyword>
<gene>
    <name evidence="2" type="ORF">LEP1GSC058_3825</name>
</gene>
<accession>S3VZA4</accession>
<feature type="transmembrane region" description="Helical" evidence="1">
    <location>
        <begin position="121"/>
        <end position="141"/>
    </location>
</feature>
<evidence type="ECO:0000313" key="2">
    <source>
        <dbReference type="EMBL" id="EPG73417.1"/>
    </source>
</evidence>
<feature type="transmembrane region" description="Helical" evidence="1">
    <location>
        <begin position="93"/>
        <end position="115"/>
    </location>
</feature>
<evidence type="ECO:0000256" key="1">
    <source>
        <dbReference type="SAM" id="Phobius"/>
    </source>
</evidence>
<dbReference type="STRING" id="1193011.LEP1GSC058_3825"/>
<reference evidence="2" key="1">
    <citation type="submission" date="2013-04" db="EMBL/GenBank/DDBJ databases">
        <authorList>
            <person name="Harkins D.M."/>
            <person name="Durkin A.S."/>
            <person name="Selengut J.D."/>
            <person name="Sanka R."/>
            <person name="DePew J."/>
            <person name="Purushe J."/>
            <person name="Ahmed A."/>
            <person name="van der Linden H."/>
            <person name="Goris M.G.A."/>
            <person name="Hartskeerl R.A."/>
            <person name="Vinetz J.M."/>
            <person name="Sutton G.G."/>
            <person name="Nelson W.C."/>
            <person name="Fouts D.E."/>
        </authorList>
    </citation>
    <scope>NUCLEOTIDE SEQUENCE [LARGE SCALE GENOMIC DNA]</scope>
    <source>
        <strain evidence="2">BUT 6</strain>
    </source>
</reference>
<keyword evidence="1" id="KW-0812">Transmembrane</keyword>
<dbReference type="InterPro" id="IPR025597">
    <property type="entry name" value="DUF4345"/>
</dbReference>
<comment type="caution">
    <text evidence="2">The sequence shown here is derived from an EMBL/GenBank/DDBJ whole genome shotgun (WGS) entry which is preliminary data.</text>
</comment>
<dbReference type="EMBL" id="AKWZ02000010">
    <property type="protein sequence ID" value="EPG73417.1"/>
    <property type="molecule type" value="Genomic_DNA"/>
</dbReference>
<dbReference type="Pfam" id="PF14248">
    <property type="entry name" value="DUF4345"/>
    <property type="match status" value="1"/>
</dbReference>
<dbReference type="AlphaFoldDB" id="S3VZA4"/>
<feature type="transmembrane region" description="Helical" evidence="1">
    <location>
        <begin position="68"/>
        <end position="86"/>
    </location>
</feature>
<keyword evidence="1" id="KW-1133">Transmembrane helix</keyword>
<dbReference type="Proteomes" id="UP000014540">
    <property type="component" value="Unassembled WGS sequence"/>
</dbReference>
<feature type="transmembrane region" description="Helical" evidence="1">
    <location>
        <begin position="26"/>
        <end position="48"/>
    </location>
</feature>
<name>S3VZA4_9LEPT</name>
<evidence type="ECO:0000313" key="3">
    <source>
        <dbReference type="Proteomes" id="UP000014540"/>
    </source>
</evidence>
<protein>
    <submittedName>
        <fullName evidence="2">PF14248 domain protein</fullName>
    </submittedName>
</protein>